<protein>
    <submittedName>
        <fullName evidence="1">Uncharacterized protein</fullName>
    </submittedName>
</protein>
<accession>A0A6J5M6I2</accession>
<gene>
    <name evidence="1" type="ORF">UFOVP426_34</name>
</gene>
<evidence type="ECO:0000313" key="1">
    <source>
        <dbReference type="EMBL" id="CAB4141742.1"/>
    </source>
</evidence>
<dbReference type="EMBL" id="LR796396">
    <property type="protein sequence ID" value="CAB4141742.1"/>
    <property type="molecule type" value="Genomic_DNA"/>
</dbReference>
<reference evidence="1" key="1">
    <citation type="submission" date="2020-04" db="EMBL/GenBank/DDBJ databases">
        <authorList>
            <person name="Chiriac C."/>
            <person name="Salcher M."/>
            <person name="Ghai R."/>
            <person name="Kavagutti S V."/>
        </authorList>
    </citation>
    <scope>NUCLEOTIDE SEQUENCE</scope>
</reference>
<organism evidence="1">
    <name type="scientific">uncultured Caudovirales phage</name>
    <dbReference type="NCBI Taxonomy" id="2100421"/>
    <lineage>
        <taxon>Viruses</taxon>
        <taxon>Duplodnaviria</taxon>
        <taxon>Heunggongvirae</taxon>
        <taxon>Uroviricota</taxon>
        <taxon>Caudoviricetes</taxon>
        <taxon>Peduoviridae</taxon>
        <taxon>Maltschvirus</taxon>
        <taxon>Maltschvirus maltsch</taxon>
    </lineage>
</organism>
<proteinExistence type="predicted"/>
<name>A0A6J5M6I2_9CAUD</name>
<sequence>MVKMTFEHCGLKVSIEDDEAEDIFEILEICVTILKASGYAEENINEGIKQLNNQLNK</sequence>